<name>A0ABV2TAU3_9BACT</name>
<evidence type="ECO:0000313" key="1">
    <source>
        <dbReference type="EMBL" id="MET7000157.1"/>
    </source>
</evidence>
<gene>
    <name evidence="1" type="ORF">ABR189_22390</name>
</gene>
<proteinExistence type="predicted"/>
<sequence>MNYVRHLNAFVKHAHLHPEWDCFHLSMYYVLFHVWNYKKFKPLFKVSREVLMRASRVKSVKKYYQCLKGLHRAGMIVYYPSCSMKQLATIGMVELFEPKSNVPALFGKPDEVVYIAPVGSTNTTDEVAYIPPVGSTNTTDEVAYIPPIGSINTTDKVVQIPHSLKGKTIKDLKSVCVNGHPPTGNNHFSFFSSPATACMPPGSVQEVKDYFLQQGYPLLEATNFFDYYAITGWKTRSGAAVVNWQSAARRWMLTGASQQRIAINTLKHGADQHLHTTRDKDYSKPL</sequence>
<evidence type="ECO:0000313" key="2">
    <source>
        <dbReference type="Proteomes" id="UP001549749"/>
    </source>
</evidence>
<protein>
    <submittedName>
        <fullName evidence="1">Uncharacterized protein</fullName>
    </submittedName>
</protein>
<dbReference type="EMBL" id="JBEXAC010000002">
    <property type="protein sequence ID" value="MET7000157.1"/>
    <property type="molecule type" value="Genomic_DNA"/>
</dbReference>
<accession>A0ABV2TAU3</accession>
<reference evidence="1 2" key="1">
    <citation type="submission" date="2024-06" db="EMBL/GenBank/DDBJ databases">
        <title>Chitinophaga defluvii sp. nov., isolated from municipal sewage.</title>
        <authorList>
            <person name="Zhang L."/>
        </authorList>
    </citation>
    <scope>NUCLEOTIDE SEQUENCE [LARGE SCALE GENOMIC DNA]</scope>
    <source>
        <strain evidence="1 2">H8</strain>
    </source>
</reference>
<keyword evidence="2" id="KW-1185">Reference proteome</keyword>
<organism evidence="1 2">
    <name type="scientific">Chitinophaga defluvii</name>
    <dbReference type="NCBI Taxonomy" id="3163343"/>
    <lineage>
        <taxon>Bacteria</taxon>
        <taxon>Pseudomonadati</taxon>
        <taxon>Bacteroidota</taxon>
        <taxon>Chitinophagia</taxon>
        <taxon>Chitinophagales</taxon>
        <taxon>Chitinophagaceae</taxon>
        <taxon>Chitinophaga</taxon>
    </lineage>
</organism>
<dbReference type="Proteomes" id="UP001549749">
    <property type="component" value="Unassembled WGS sequence"/>
</dbReference>
<comment type="caution">
    <text evidence="1">The sequence shown here is derived from an EMBL/GenBank/DDBJ whole genome shotgun (WGS) entry which is preliminary data.</text>
</comment>
<dbReference type="RefSeq" id="WP_354662717.1">
    <property type="nucleotide sequence ID" value="NZ_JBEXAC010000002.1"/>
</dbReference>